<accession>A0A8J7H2N0</accession>
<organism evidence="1 2">
    <name type="scientific">Mobilitalea sibirica</name>
    <dbReference type="NCBI Taxonomy" id="1462919"/>
    <lineage>
        <taxon>Bacteria</taxon>
        <taxon>Bacillati</taxon>
        <taxon>Bacillota</taxon>
        <taxon>Clostridia</taxon>
        <taxon>Lachnospirales</taxon>
        <taxon>Lachnospiraceae</taxon>
        <taxon>Mobilitalea</taxon>
    </lineage>
</organism>
<gene>
    <name evidence="1" type="ORF">I5677_09290</name>
</gene>
<reference evidence="1" key="1">
    <citation type="submission" date="2020-12" db="EMBL/GenBank/DDBJ databases">
        <title>M. sibirica DSM 26468T genome.</title>
        <authorList>
            <person name="Thieme N."/>
            <person name="Rettenmaier R."/>
            <person name="Zverlov V."/>
            <person name="Liebl W."/>
        </authorList>
    </citation>
    <scope>NUCLEOTIDE SEQUENCE</scope>
    <source>
        <strain evidence="1">DSM 26468</strain>
    </source>
</reference>
<name>A0A8J7H2N0_9FIRM</name>
<dbReference type="RefSeq" id="WP_197661304.1">
    <property type="nucleotide sequence ID" value="NZ_JAEAGR010000008.1"/>
</dbReference>
<keyword evidence="2" id="KW-1185">Reference proteome</keyword>
<comment type="caution">
    <text evidence="1">The sequence shown here is derived from an EMBL/GenBank/DDBJ whole genome shotgun (WGS) entry which is preliminary data.</text>
</comment>
<dbReference type="Proteomes" id="UP000623269">
    <property type="component" value="Unassembled WGS sequence"/>
</dbReference>
<protein>
    <submittedName>
        <fullName evidence="1">Uncharacterized protein</fullName>
    </submittedName>
</protein>
<evidence type="ECO:0000313" key="1">
    <source>
        <dbReference type="EMBL" id="MBH1941083.1"/>
    </source>
</evidence>
<dbReference type="AlphaFoldDB" id="A0A8J7H2N0"/>
<proteinExistence type="predicted"/>
<dbReference type="EMBL" id="JAEAGR010000008">
    <property type="protein sequence ID" value="MBH1941083.1"/>
    <property type="molecule type" value="Genomic_DNA"/>
</dbReference>
<sequence>MKYDIEICFDGDIRELLKDEGITTSTLHNVFEKFVQEVMKLIDNESSNFILPFVNPVSDKRYTLYGNYQLKNYHFIFEIQLLGVSLKNCKSYALLNLAGLQIKLI</sequence>
<evidence type="ECO:0000313" key="2">
    <source>
        <dbReference type="Proteomes" id="UP000623269"/>
    </source>
</evidence>